<feature type="transmembrane region" description="Helical" evidence="10">
    <location>
        <begin position="252"/>
        <end position="277"/>
    </location>
</feature>
<dbReference type="SUPFAM" id="SSF81340">
    <property type="entry name" value="Clc chloride channel"/>
    <property type="match status" value="1"/>
</dbReference>
<evidence type="ECO:0000256" key="6">
    <source>
        <dbReference type="ARBA" id="ARBA00023136"/>
    </source>
</evidence>
<feature type="transmembrane region" description="Helical" evidence="10">
    <location>
        <begin position="186"/>
        <end position="211"/>
    </location>
</feature>
<reference evidence="11 12" key="1">
    <citation type="journal article" date="2011" name="Curr. Microbiol.">
        <title>Luteibacter jiangsuensis sp. nov.: a methamidophos-degrading bacterium isolated from a methamidophos-manufacturing factory.</title>
        <authorList>
            <person name="Wang L."/>
            <person name="Wang G.L."/>
            <person name="Li S.P."/>
            <person name="Jiang J.D."/>
        </authorList>
    </citation>
    <scope>NUCLEOTIDE SEQUENCE [LARGE SCALE GENOMIC DNA]</scope>
    <source>
        <strain evidence="11 12">CGMCC 1.10133</strain>
    </source>
</reference>
<evidence type="ECO:0000256" key="2">
    <source>
        <dbReference type="ARBA" id="ARBA00022448"/>
    </source>
</evidence>
<organism evidence="11 12">
    <name type="scientific">Luteibacter jiangsuensis</name>
    <dbReference type="NCBI Taxonomy" id="637577"/>
    <lineage>
        <taxon>Bacteria</taxon>
        <taxon>Pseudomonadati</taxon>
        <taxon>Pseudomonadota</taxon>
        <taxon>Gammaproteobacteria</taxon>
        <taxon>Lysobacterales</taxon>
        <taxon>Rhodanobacteraceae</taxon>
        <taxon>Luteibacter</taxon>
    </lineage>
</organism>
<dbReference type="Gene3D" id="1.10.3080.10">
    <property type="entry name" value="Clc chloride channel"/>
    <property type="match status" value="1"/>
</dbReference>
<evidence type="ECO:0000256" key="5">
    <source>
        <dbReference type="ARBA" id="ARBA00023065"/>
    </source>
</evidence>
<feature type="transmembrane region" description="Helical" evidence="10">
    <location>
        <begin position="422"/>
        <end position="442"/>
    </location>
</feature>
<evidence type="ECO:0000256" key="1">
    <source>
        <dbReference type="ARBA" id="ARBA00004141"/>
    </source>
</evidence>
<feature type="transmembrane region" description="Helical" evidence="10">
    <location>
        <begin position="394"/>
        <end position="416"/>
    </location>
</feature>
<dbReference type="EMBL" id="JAAQQR010000006">
    <property type="protein sequence ID" value="NID06030.1"/>
    <property type="molecule type" value="Genomic_DNA"/>
</dbReference>
<evidence type="ECO:0000313" key="11">
    <source>
        <dbReference type="EMBL" id="NID06030.1"/>
    </source>
</evidence>
<protein>
    <submittedName>
        <fullName evidence="11">Chloride channel protein</fullName>
    </submittedName>
</protein>
<evidence type="ECO:0000256" key="3">
    <source>
        <dbReference type="ARBA" id="ARBA00022692"/>
    </source>
</evidence>
<feature type="transmembrane region" description="Helical" evidence="10">
    <location>
        <begin position="43"/>
        <end position="69"/>
    </location>
</feature>
<proteinExistence type="predicted"/>
<keyword evidence="6 10" id="KW-0472">Membrane</keyword>
<evidence type="ECO:0000256" key="8">
    <source>
        <dbReference type="ARBA" id="ARBA00023214"/>
    </source>
</evidence>
<comment type="caution">
    <text evidence="11">The sequence shown here is derived from an EMBL/GenBank/DDBJ whole genome shotgun (WGS) entry which is preliminary data.</text>
</comment>
<feature type="transmembrane region" description="Helical" evidence="10">
    <location>
        <begin position="89"/>
        <end position="108"/>
    </location>
</feature>
<dbReference type="InterPro" id="IPR001807">
    <property type="entry name" value="ClC"/>
</dbReference>
<comment type="subcellular location">
    <subcellularLocation>
        <location evidence="1">Membrane</location>
        <topology evidence="1">Multi-pass membrane protein</topology>
    </subcellularLocation>
</comment>
<evidence type="ECO:0000256" key="4">
    <source>
        <dbReference type="ARBA" id="ARBA00022989"/>
    </source>
</evidence>
<dbReference type="Proteomes" id="UP001429601">
    <property type="component" value="Unassembled WGS sequence"/>
</dbReference>
<dbReference type="CDD" id="cd00400">
    <property type="entry name" value="Voltage_gated_ClC"/>
    <property type="match status" value="1"/>
</dbReference>
<dbReference type="PRINTS" id="PR00762">
    <property type="entry name" value="CLCHANNEL"/>
</dbReference>
<evidence type="ECO:0000256" key="10">
    <source>
        <dbReference type="SAM" id="Phobius"/>
    </source>
</evidence>
<feature type="transmembrane region" description="Helical" evidence="10">
    <location>
        <begin position="362"/>
        <end position="382"/>
    </location>
</feature>
<dbReference type="Pfam" id="PF00654">
    <property type="entry name" value="Voltage_CLC"/>
    <property type="match status" value="1"/>
</dbReference>
<keyword evidence="8" id="KW-0868">Chloride</keyword>
<dbReference type="InterPro" id="IPR050368">
    <property type="entry name" value="ClC-type_chloride_channel"/>
</dbReference>
<keyword evidence="4 10" id="KW-1133">Transmembrane helix</keyword>
<evidence type="ECO:0000256" key="7">
    <source>
        <dbReference type="ARBA" id="ARBA00023173"/>
    </source>
</evidence>
<dbReference type="InterPro" id="IPR014743">
    <property type="entry name" value="Cl-channel_core"/>
</dbReference>
<keyword evidence="7" id="KW-0869">Chloride channel</keyword>
<feature type="transmembrane region" description="Helical" evidence="10">
    <location>
        <begin position="297"/>
        <end position="320"/>
    </location>
</feature>
<keyword evidence="3 10" id="KW-0812">Transmembrane</keyword>
<evidence type="ECO:0000313" key="12">
    <source>
        <dbReference type="Proteomes" id="UP001429601"/>
    </source>
</evidence>
<feature type="transmembrane region" description="Helical" evidence="10">
    <location>
        <begin position="332"/>
        <end position="350"/>
    </location>
</feature>
<sequence>MIDPLHAPHDRAAIPLAPSLDQALADAHMEPRLPLLSRRVLRIGLLAIGLGLVVGCVARLLTMLIGLVTNLTFHQVWSTALTSPAGHRLGAWVIVVPAIGGIAVGMMARWGSRAIRGHGIPEAMEQVLTNESRIPARMTWLKPLSSAIAIGTGGPFGAEGPIIATGGALGSFLGQRLPVSEHERKTLLAAGAAAGMAAIFSAPVSAVLLSIELLLFERRARSLLPVALAAATGTGVRFALEGPGPVFPMPALSAVAPQALVAYAVLGLLMGVAGVFITRLTYGIEDAFEKLPIHWMWWPALGGLVVGAVGYVMPATLGVGYDNITNVISGRLGLAAMVLLALAKLVSWSVALGSGTSGGTLAPLFTVGGALGGACGIVLAMWPPLHVDPHMAALIGMAALFAGASRALMTSAVFVFETTMQPHALLPLLAACTTAYIVSGLMMRHTIMTEKIARRGVHVPTDFVADRELHRPGASGA</sequence>
<feature type="transmembrane region" description="Helical" evidence="10">
    <location>
        <begin position="223"/>
        <end position="240"/>
    </location>
</feature>
<evidence type="ECO:0000256" key="9">
    <source>
        <dbReference type="ARBA" id="ARBA00023303"/>
    </source>
</evidence>
<name>A0ABX0Q6F5_9GAMM</name>
<dbReference type="PANTHER" id="PTHR43427:SF6">
    <property type="entry name" value="CHLORIDE CHANNEL PROTEIN CLC-E"/>
    <property type="match status" value="1"/>
</dbReference>
<keyword evidence="5" id="KW-0406">Ion transport</keyword>
<dbReference type="PANTHER" id="PTHR43427">
    <property type="entry name" value="CHLORIDE CHANNEL PROTEIN CLC-E"/>
    <property type="match status" value="1"/>
</dbReference>
<gene>
    <name evidence="11" type="ORF">HBF26_14115</name>
</gene>
<dbReference type="RefSeq" id="WP_167127738.1">
    <property type="nucleotide sequence ID" value="NZ_JAAQQR010000006.1"/>
</dbReference>
<keyword evidence="2" id="KW-0813">Transport</keyword>
<keyword evidence="12" id="KW-1185">Reference proteome</keyword>
<accession>A0ABX0Q6F5</accession>
<keyword evidence="9" id="KW-0407">Ion channel</keyword>